<evidence type="ECO:0000313" key="2">
    <source>
        <dbReference type="EMBL" id="OAJ65769.1"/>
    </source>
</evidence>
<name>A0A1A9NHN6_9BURK</name>
<gene>
    <name evidence="1" type="ORF">A6V36_10410</name>
    <name evidence="2" type="ORF">A6V37_12430</name>
</gene>
<evidence type="ECO:0000313" key="1">
    <source>
        <dbReference type="EMBL" id="OAJ53864.1"/>
    </source>
</evidence>
<dbReference type="EMBL" id="LXKA01000011">
    <property type="protein sequence ID" value="OAJ65769.1"/>
    <property type="molecule type" value="Genomic_DNA"/>
</dbReference>
<dbReference type="STRING" id="1462993.A6V36_10410"/>
<evidence type="ECO:0000313" key="4">
    <source>
        <dbReference type="Proteomes" id="UP000078116"/>
    </source>
</evidence>
<dbReference type="RefSeq" id="WP_064271109.1">
    <property type="nucleotide sequence ID" value="NZ_LXJZ01000209.1"/>
</dbReference>
<dbReference type="EMBL" id="LXJZ01000209">
    <property type="protein sequence ID" value="OAJ53864.1"/>
    <property type="molecule type" value="Genomic_DNA"/>
</dbReference>
<evidence type="ECO:0000313" key="3">
    <source>
        <dbReference type="Proteomes" id="UP000077961"/>
    </source>
</evidence>
<dbReference type="Proteomes" id="UP000077961">
    <property type="component" value="Unassembled WGS sequence"/>
</dbReference>
<dbReference type="Proteomes" id="UP000078116">
    <property type="component" value="Unassembled WGS sequence"/>
</dbReference>
<organism evidence="2 4">
    <name type="scientific">Paraburkholderia ginsengiterrae</name>
    <dbReference type="NCBI Taxonomy" id="1462993"/>
    <lineage>
        <taxon>Bacteria</taxon>
        <taxon>Pseudomonadati</taxon>
        <taxon>Pseudomonadota</taxon>
        <taxon>Betaproteobacteria</taxon>
        <taxon>Burkholderiales</taxon>
        <taxon>Burkholderiaceae</taxon>
        <taxon>Paraburkholderia</taxon>
    </lineage>
</organism>
<keyword evidence="3" id="KW-1185">Reference proteome</keyword>
<sequence>MTIVAFTLVFFLDLDNKYPRRALFAFGGEHNRGHFMPSRWHAAQMPDFAYADEDARLAARPARLSPSSERP</sequence>
<proteinExistence type="predicted"/>
<dbReference type="AlphaFoldDB" id="A0A1A9NHN6"/>
<reference evidence="3 4" key="1">
    <citation type="submission" date="2016-04" db="EMBL/GenBank/DDBJ databases">
        <title>Reclassification of Paraburkholderia panaciterrae (Farh et al. 2015) Dobritsa &amp; Samadpour 2016 as a later homotypic synonym of Paraburkholderia ginsengiterrae (Farh et al. 2015) Dobritsa &amp; Samadpour 2016.</title>
        <authorList>
            <person name="Dobritsa A.P."/>
            <person name="Kutumbaka K."/>
            <person name="Samadpour M."/>
        </authorList>
    </citation>
    <scope>NUCLEOTIDE SEQUENCE [LARGE SCALE GENOMIC DNA]</scope>
    <source>
        <strain evidence="2 4">DCY85</strain>
        <strain evidence="1 3">DCY85-1</strain>
    </source>
</reference>
<comment type="caution">
    <text evidence="2">The sequence shown here is derived from an EMBL/GenBank/DDBJ whole genome shotgun (WGS) entry which is preliminary data.</text>
</comment>
<protein>
    <submittedName>
        <fullName evidence="2">Uncharacterized protein</fullName>
    </submittedName>
</protein>
<accession>A0A1A9NHN6</accession>